<reference evidence="1 2" key="2">
    <citation type="journal article" date="2010" name="Nucleic Acids Res.">
        <title>BeetleBase in 2010: revisions to provide comprehensive genomic information for Tribolium castaneum.</title>
        <authorList>
            <person name="Kim H.S."/>
            <person name="Murphy T."/>
            <person name="Xia J."/>
            <person name="Caragea D."/>
            <person name="Park Y."/>
            <person name="Beeman R.W."/>
            <person name="Lorenzen M.D."/>
            <person name="Butcher S."/>
            <person name="Manak J.R."/>
            <person name="Brown S.J."/>
        </authorList>
    </citation>
    <scope>NUCLEOTIDE SEQUENCE [LARGE SCALE GENOMIC DNA]</scope>
    <source>
        <strain evidence="1 2">Georgia GA2</strain>
    </source>
</reference>
<name>D7EJJ9_TRICA</name>
<dbReference type="HOGENOM" id="CLU_957564_0_0_1"/>
<dbReference type="InParanoid" id="D7EJJ9"/>
<organism evidence="1 2">
    <name type="scientific">Tribolium castaneum</name>
    <name type="common">Red flour beetle</name>
    <dbReference type="NCBI Taxonomy" id="7070"/>
    <lineage>
        <taxon>Eukaryota</taxon>
        <taxon>Metazoa</taxon>
        <taxon>Ecdysozoa</taxon>
        <taxon>Arthropoda</taxon>
        <taxon>Hexapoda</taxon>
        <taxon>Insecta</taxon>
        <taxon>Pterygota</taxon>
        <taxon>Neoptera</taxon>
        <taxon>Endopterygota</taxon>
        <taxon>Coleoptera</taxon>
        <taxon>Polyphaga</taxon>
        <taxon>Cucujiformia</taxon>
        <taxon>Tenebrionidae</taxon>
        <taxon>Tenebrionidae incertae sedis</taxon>
        <taxon>Tribolium</taxon>
    </lineage>
</organism>
<evidence type="ECO:0000313" key="2">
    <source>
        <dbReference type="Proteomes" id="UP000007266"/>
    </source>
</evidence>
<evidence type="ECO:0000313" key="1">
    <source>
        <dbReference type="EMBL" id="EFA12749.1"/>
    </source>
</evidence>
<sequence>MKCKEPDETWKFFGVSVLGNGKVYGKIVGKGLLNCTMLDSYLKARAAAQRAEETSNINSDSEEKKRKRYAKKRFEIEEAKFSDDDEEVELQKEDFPSLPSTKILELPKFQISRQENSSTPASSSNTIKQILRQQCIINLKLNNIQGDLTTILQQISLKNGINVEEDLKHQDLPLKNIRNLETFEKFLGEDDNLQKFEVLRINREQLNVSHFQFPETFYGKLGSSQGRTVNPDITSSGYSWNSQNAKKCGRKEDNSTMQIPCGVSVCSPIGRVPRWRIGECLPDMGGRGEIK</sequence>
<protein>
    <submittedName>
        <fullName evidence="1">Uncharacterized protein</fullName>
    </submittedName>
</protein>
<gene>
    <name evidence="1" type="primary">GLEAN_10276</name>
    <name evidence="1" type="ORF">TcasGA2_TC010276</name>
</gene>
<dbReference type="EMBL" id="KQ972226">
    <property type="protein sequence ID" value="EFA12749.1"/>
    <property type="molecule type" value="Genomic_DNA"/>
</dbReference>
<keyword evidence="2" id="KW-1185">Reference proteome</keyword>
<dbReference type="AlphaFoldDB" id="D7EJJ9"/>
<reference evidence="1 2" key="1">
    <citation type="journal article" date="2008" name="Nature">
        <title>The genome of the model beetle and pest Tribolium castaneum.</title>
        <authorList>
            <consortium name="Tribolium Genome Sequencing Consortium"/>
            <person name="Richards S."/>
            <person name="Gibbs R.A."/>
            <person name="Weinstock G.M."/>
            <person name="Brown S.J."/>
            <person name="Denell R."/>
            <person name="Beeman R.W."/>
            <person name="Gibbs R."/>
            <person name="Beeman R.W."/>
            <person name="Brown S.J."/>
            <person name="Bucher G."/>
            <person name="Friedrich M."/>
            <person name="Grimmelikhuijzen C.J."/>
            <person name="Klingler M."/>
            <person name="Lorenzen M."/>
            <person name="Richards S."/>
            <person name="Roth S."/>
            <person name="Schroder R."/>
            <person name="Tautz D."/>
            <person name="Zdobnov E.M."/>
            <person name="Muzny D."/>
            <person name="Gibbs R.A."/>
            <person name="Weinstock G.M."/>
            <person name="Attaway T."/>
            <person name="Bell S."/>
            <person name="Buhay C.J."/>
            <person name="Chandrabose M.N."/>
            <person name="Chavez D."/>
            <person name="Clerk-Blankenburg K.P."/>
            <person name="Cree A."/>
            <person name="Dao M."/>
            <person name="Davis C."/>
            <person name="Chacko J."/>
            <person name="Dinh H."/>
            <person name="Dugan-Rocha S."/>
            <person name="Fowler G."/>
            <person name="Garner T.T."/>
            <person name="Garnes J."/>
            <person name="Gnirke A."/>
            <person name="Hawes A."/>
            <person name="Hernandez J."/>
            <person name="Hines S."/>
            <person name="Holder M."/>
            <person name="Hume J."/>
            <person name="Jhangiani S.N."/>
            <person name="Joshi V."/>
            <person name="Khan Z.M."/>
            <person name="Jackson L."/>
            <person name="Kovar C."/>
            <person name="Kowis A."/>
            <person name="Lee S."/>
            <person name="Lewis L.R."/>
            <person name="Margolis J."/>
            <person name="Morgan M."/>
            <person name="Nazareth L.V."/>
            <person name="Nguyen N."/>
            <person name="Okwuonu G."/>
            <person name="Parker D."/>
            <person name="Richards S."/>
            <person name="Ruiz S.J."/>
            <person name="Santibanez J."/>
            <person name="Savard J."/>
            <person name="Scherer S.E."/>
            <person name="Schneider B."/>
            <person name="Sodergren E."/>
            <person name="Tautz D."/>
            <person name="Vattahil S."/>
            <person name="Villasana D."/>
            <person name="White C.S."/>
            <person name="Wright R."/>
            <person name="Park Y."/>
            <person name="Beeman R.W."/>
            <person name="Lord J."/>
            <person name="Oppert B."/>
            <person name="Lorenzen M."/>
            <person name="Brown S."/>
            <person name="Wang L."/>
            <person name="Savard J."/>
            <person name="Tautz D."/>
            <person name="Richards S."/>
            <person name="Weinstock G."/>
            <person name="Gibbs R.A."/>
            <person name="Liu Y."/>
            <person name="Worley K."/>
            <person name="Weinstock G."/>
            <person name="Elsik C.G."/>
            <person name="Reese J.T."/>
            <person name="Elhaik E."/>
            <person name="Landan G."/>
            <person name="Graur D."/>
            <person name="Arensburger P."/>
            <person name="Atkinson P."/>
            <person name="Beeman R.W."/>
            <person name="Beidler J."/>
            <person name="Brown S.J."/>
            <person name="Demuth J.P."/>
            <person name="Drury D.W."/>
            <person name="Du Y.Z."/>
            <person name="Fujiwara H."/>
            <person name="Lorenzen M."/>
            <person name="Maselli V."/>
            <person name="Osanai M."/>
            <person name="Park Y."/>
            <person name="Robertson H.M."/>
            <person name="Tu Z."/>
            <person name="Wang J.J."/>
            <person name="Wang S."/>
            <person name="Richards S."/>
            <person name="Song H."/>
            <person name="Zhang L."/>
            <person name="Sodergren E."/>
            <person name="Werner D."/>
            <person name="Stanke M."/>
            <person name="Morgenstern B."/>
            <person name="Solovyev V."/>
            <person name="Kosarev P."/>
            <person name="Brown G."/>
            <person name="Chen H.C."/>
            <person name="Ermolaeva O."/>
            <person name="Hlavina W."/>
            <person name="Kapustin Y."/>
            <person name="Kiryutin B."/>
            <person name="Kitts P."/>
            <person name="Maglott D."/>
            <person name="Pruitt K."/>
            <person name="Sapojnikov V."/>
            <person name="Souvorov A."/>
            <person name="Mackey A.J."/>
            <person name="Waterhouse R.M."/>
            <person name="Wyder S."/>
            <person name="Zdobnov E.M."/>
            <person name="Zdobnov E.M."/>
            <person name="Wyder S."/>
            <person name="Kriventseva E.V."/>
            <person name="Kadowaki T."/>
            <person name="Bork P."/>
            <person name="Aranda M."/>
            <person name="Bao R."/>
            <person name="Beermann A."/>
            <person name="Berns N."/>
            <person name="Bolognesi R."/>
            <person name="Bonneton F."/>
            <person name="Bopp D."/>
            <person name="Brown S.J."/>
            <person name="Bucher G."/>
            <person name="Butts T."/>
            <person name="Chaumot A."/>
            <person name="Denell R.E."/>
            <person name="Ferrier D.E."/>
            <person name="Friedrich M."/>
            <person name="Gordon C.M."/>
            <person name="Jindra M."/>
            <person name="Klingler M."/>
            <person name="Lan Q."/>
            <person name="Lattorff H.M."/>
            <person name="Laudet V."/>
            <person name="von Levetsow C."/>
            <person name="Liu Z."/>
            <person name="Lutz R."/>
            <person name="Lynch J.A."/>
            <person name="da Fonseca R.N."/>
            <person name="Posnien N."/>
            <person name="Reuter R."/>
            <person name="Roth S."/>
            <person name="Savard J."/>
            <person name="Schinko J.B."/>
            <person name="Schmitt C."/>
            <person name="Schoppmeier M."/>
            <person name="Schroder R."/>
            <person name="Shippy T.D."/>
            <person name="Simonnet F."/>
            <person name="Marques-Souza H."/>
            <person name="Tautz D."/>
            <person name="Tomoyasu Y."/>
            <person name="Trauner J."/>
            <person name="Van der Zee M."/>
            <person name="Vervoort M."/>
            <person name="Wittkopp N."/>
            <person name="Wimmer E.A."/>
            <person name="Yang X."/>
            <person name="Jones A.K."/>
            <person name="Sattelle D.B."/>
            <person name="Ebert P.R."/>
            <person name="Nelson D."/>
            <person name="Scott J.G."/>
            <person name="Beeman R.W."/>
            <person name="Muthukrishnan S."/>
            <person name="Kramer K.J."/>
            <person name="Arakane Y."/>
            <person name="Beeman R.W."/>
            <person name="Zhu Q."/>
            <person name="Hogenkamp D."/>
            <person name="Dixit R."/>
            <person name="Oppert B."/>
            <person name="Jiang H."/>
            <person name="Zou Z."/>
            <person name="Marshall J."/>
            <person name="Elpidina E."/>
            <person name="Vinokurov K."/>
            <person name="Oppert C."/>
            <person name="Zou Z."/>
            <person name="Evans J."/>
            <person name="Lu Z."/>
            <person name="Zhao P."/>
            <person name="Sumathipala N."/>
            <person name="Altincicek B."/>
            <person name="Vilcinskas A."/>
            <person name="Williams M."/>
            <person name="Hultmark D."/>
            <person name="Hetru C."/>
            <person name="Jiang H."/>
            <person name="Grimmelikhuijzen C.J."/>
            <person name="Hauser F."/>
            <person name="Cazzamali G."/>
            <person name="Williamson M."/>
            <person name="Park Y."/>
            <person name="Li B."/>
            <person name="Tanaka Y."/>
            <person name="Predel R."/>
            <person name="Neupert S."/>
            <person name="Schachtner J."/>
            <person name="Verleyen P."/>
            <person name="Raible F."/>
            <person name="Bork P."/>
            <person name="Friedrich M."/>
            <person name="Walden K.K."/>
            <person name="Robertson H.M."/>
            <person name="Angeli S."/>
            <person name="Foret S."/>
            <person name="Bucher G."/>
            <person name="Schuetz S."/>
            <person name="Maleszka R."/>
            <person name="Wimmer E.A."/>
            <person name="Beeman R.W."/>
            <person name="Lorenzen M."/>
            <person name="Tomoyasu Y."/>
            <person name="Miller S.C."/>
            <person name="Grossmann D."/>
            <person name="Bucher G."/>
        </authorList>
    </citation>
    <scope>NUCLEOTIDE SEQUENCE [LARGE SCALE GENOMIC DNA]</scope>
    <source>
        <strain evidence="1 2">Georgia GA2</strain>
    </source>
</reference>
<dbReference type="Proteomes" id="UP000007266">
    <property type="component" value="Unassembled WGS sequence"/>
</dbReference>
<proteinExistence type="predicted"/>
<accession>D7EJJ9</accession>